<evidence type="ECO:0000256" key="3">
    <source>
        <dbReference type="ARBA" id="ARBA00038050"/>
    </source>
</evidence>
<dbReference type="PANTHER" id="PTHR12649">
    <property type="entry name" value="PEPTIDYL-TRNA HYDROLASE 2"/>
    <property type="match status" value="1"/>
</dbReference>
<dbReference type="InterPro" id="IPR023476">
    <property type="entry name" value="Pep_tRNA_hydro_II_dom_sf"/>
</dbReference>
<feature type="compositionally biased region" description="Low complexity" evidence="5">
    <location>
        <begin position="200"/>
        <end position="211"/>
    </location>
</feature>
<comment type="caution">
    <text evidence="6">The sequence shown here is derived from an EMBL/GenBank/DDBJ whole genome shotgun (WGS) entry which is preliminary data.</text>
</comment>
<dbReference type="GO" id="GO:0005829">
    <property type="term" value="C:cytosol"/>
    <property type="evidence" value="ECO:0007669"/>
    <property type="project" value="TreeGrafter"/>
</dbReference>
<dbReference type="AlphaFoldDB" id="A0AAD3DPV8"/>
<sequence>YIFNFHIGACKHVYSYYLKAVNPSRAALGLAISAGHGAVAPPPPLPKRTSLHVSRQLQSKFLSYLQLSRPRPLPLPRTGGIPGPVTHSALLDAAWSATSLLSPAETLPPAADSTLVSVLTLSSTTVAPSSSSFATTSCAAPATPMPALALVLLDSLLKVAGGVAVGWLLRDRAARKDSSSSSSEGSTPAKKGGGKKAARRAGAAAATGSGPVPRPKEELKMVLCVNTSLRMGTGKVGAQCAHAAVGVLWAHYSSHSVAIRQWEMYGQPKIALKVRDEDEMAELEARAVSLGLPTYIVHDAGRTQIAAGSQTVLAIGPAPKSQLDSVTGHLKLL</sequence>
<accession>A0AAD3DPV8</accession>
<evidence type="ECO:0000256" key="4">
    <source>
        <dbReference type="ARBA" id="ARBA00048707"/>
    </source>
</evidence>
<name>A0AAD3DPV8_9CHLO</name>
<protein>
    <recommendedName>
        <fullName evidence="1">peptidyl-tRNA hydrolase</fullName>
        <ecNumber evidence="1">3.1.1.29</ecNumber>
    </recommendedName>
</protein>
<keyword evidence="7" id="KW-1185">Reference proteome</keyword>
<comment type="similarity">
    <text evidence="3">Belongs to the PTH2 family.</text>
</comment>
<evidence type="ECO:0000313" key="6">
    <source>
        <dbReference type="EMBL" id="GFR45835.1"/>
    </source>
</evidence>
<dbReference type="Gene3D" id="3.40.1490.10">
    <property type="entry name" value="Bit1"/>
    <property type="match status" value="1"/>
</dbReference>
<dbReference type="Pfam" id="PF01981">
    <property type="entry name" value="PTH2"/>
    <property type="match status" value="1"/>
</dbReference>
<proteinExistence type="inferred from homology"/>
<evidence type="ECO:0000256" key="1">
    <source>
        <dbReference type="ARBA" id="ARBA00013260"/>
    </source>
</evidence>
<evidence type="ECO:0000256" key="2">
    <source>
        <dbReference type="ARBA" id="ARBA00022801"/>
    </source>
</evidence>
<dbReference type="InterPro" id="IPR002833">
    <property type="entry name" value="PTH2"/>
</dbReference>
<dbReference type="CDD" id="cd02430">
    <property type="entry name" value="PTH2"/>
    <property type="match status" value="1"/>
</dbReference>
<dbReference type="Proteomes" id="UP001054857">
    <property type="component" value="Unassembled WGS sequence"/>
</dbReference>
<feature type="region of interest" description="Disordered" evidence="5">
    <location>
        <begin position="175"/>
        <end position="214"/>
    </location>
</feature>
<keyword evidence="2" id="KW-0378">Hydrolase</keyword>
<gene>
    <name evidence="6" type="ORF">Agub_g7200</name>
</gene>
<comment type="catalytic activity">
    <reaction evidence="4">
        <text>an N-acyl-L-alpha-aminoacyl-tRNA + H2O = an N-acyl-L-amino acid + a tRNA + H(+)</text>
        <dbReference type="Rhea" id="RHEA:54448"/>
        <dbReference type="Rhea" id="RHEA-COMP:10123"/>
        <dbReference type="Rhea" id="RHEA-COMP:13883"/>
        <dbReference type="ChEBI" id="CHEBI:15377"/>
        <dbReference type="ChEBI" id="CHEBI:15378"/>
        <dbReference type="ChEBI" id="CHEBI:59874"/>
        <dbReference type="ChEBI" id="CHEBI:78442"/>
        <dbReference type="ChEBI" id="CHEBI:138191"/>
        <dbReference type="EC" id="3.1.1.29"/>
    </reaction>
</comment>
<dbReference type="NCBIfam" id="TIGR00283">
    <property type="entry name" value="arch_pth2"/>
    <property type="match status" value="1"/>
</dbReference>
<evidence type="ECO:0000256" key="5">
    <source>
        <dbReference type="SAM" id="MobiDB-lite"/>
    </source>
</evidence>
<dbReference type="EMBL" id="BMAR01000011">
    <property type="protein sequence ID" value="GFR45835.1"/>
    <property type="molecule type" value="Genomic_DNA"/>
</dbReference>
<dbReference type="SUPFAM" id="SSF102462">
    <property type="entry name" value="Peptidyl-tRNA hydrolase II"/>
    <property type="match status" value="1"/>
</dbReference>
<reference evidence="6 7" key="1">
    <citation type="journal article" date="2021" name="Sci. Rep.">
        <title>Genome sequencing of the multicellular alga Astrephomene provides insights into convergent evolution of germ-soma differentiation.</title>
        <authorList>
            <person name="Yamashita S."/>
            <person name="Yamamoto K."/>
            <person name="Matsuzaki R."/>
            <person name="Suzuki S."/>
            <person name="Yamaguchi H."/>
            <person name="Hirooka S."/>
            <person name="Minakuchi Y."/>
            <person name="Miyagishima S."/>
            <person name="Kawachi M."/>
            <person name="Toyoda A."/>
            <person name="Nozaki H."/>
        </authorList>
    </citation>
    <scope>NUCLEOTIDE SEQUENCE [LARGE SCALE GENOMIC DNA]</scope>
    <source>
        <strain evidence="6 7">NIES-4017</strain>
    </source>
</reference>
<feature type="compositionally biased region" description="Low complexity" evidence="5">
    <location>
        <begin position="179"/>
        <end position="190"/>
    </location>
</feature>
<organism evidence="6 7">
    <name type="scientific">Astrephomene gubernaculifera</name>
    <dbReference type="NCBI Taxonomy" id="47775"/>
    <lineage>
        <taxon>Eukaryota</taxon>
        <taxon>Viridiplantae</taxon>
        <taxon>Chlorophyta</taxon>
        <taxon>core chlorophytes</taxon>
        <taxon>Chlorophyceae</taxon>
        <taxon>CS clade</taxon>
        <taxon>Chlamydomonadales</taxon>
        <taxon>Astrephomenaceae</taxon>
        <taxon>Astrephomene</taxon>
    </lineage>
</organism>
<dbReference type="FunFam" id="3.40.1490.10:FF:000002">
    <property type="entry name" value="Peptidyl-tRNA hydrolase 2, mitochondrial"/>
    <property type="match status" value="1"/>
</dbReference>
<dbReference type="EC" id="3.1.1.29" evidence="1"/>
<dbReference type="PANTHER" id="PTHR12649:SF11">
    <property type="entry name" value="PEPTIDYL-TRNA HYDROLASE 2, MITOCHONDRIAL"/>
    <property type="match status" value="1"/>
</dbReference>
<dbReference type="GO" id="GO:0004045">
    <property type="term" value="F:peptidyl-tRNA hydrolase activity"/>
    <property type="evidence" value="ECO:0007669"/>
    <property type="project" value="UniProtKB-EC"/>
</dbReference>
<evidence type="ECO:0000313" key="7">
    <source>
        <dbReference type="Proteomes" id="UP001054857"/>
    </source>
</evidence>
<feature type="non-terminal residue" evidence="6">
    <location>
        <position position="333"/>
    </location>
</feature>